<feature type="region of interest" description="Disordered" evidence="1">
    <location>
        <begin position="42"/>
        <end position="129"/>
    </location>
</feature>
<dbReference type="Proteomes" id="UP000600918">
    <property type="component" value="Unassembled WGS sequence"/>
</dbReference>
<accession>A0A834P4J7</accession>
<proteinExistence type="predicted"/>
<evidence type="ECO:0000313" key="2">
    <source>
        <dbReference type="EMBL" id="KAF7427572.1"/>
    </source>
</evidence>
<sequence>MDSSKHQSAILPWTDAKAAFSTAEGSPDWKFPRYDVTAQLSENFSPTRRDTETIRFRERKEKGQGEVYGEFYTSPDDNDNDNDNDDDDNDNDNDNDDDDDDDDDGDDNDDDDDDDDDVDDVDTKEKIRS</sequence>
<feature type="compositionally biased region" description="Basic and acidic residues" evidence="1">
    <location>
        <begin position="47"/>
        <end position="64"/>
    </location>
</feature>
<evidence type="ECO:0000313" key="3">
    <source>
        <dbReference type="Proteomes" id="UP000600918"/>
    </source>
</evidence>
<feature type="compositionally biased region" description="Acidic residues" evidence="1">
    <location>
        <begin position="76"/>
        <end position="120"/>
    </location>
</feature>
<protein>
    <submittedName>
        <fullName evidence="2">Uncharacterized protein</fullName>
    </submittedName>
</protein>
<evidence type="ECO:0000256" key="1">
    <source>
        <dbReference type="SAM" id="MobiDB-lite"/>
    </source>
</evidence>
<reference evidence="2" key="1">
    <citation type="journal article" date="2020" name="G3 (Bethesda)">
        <title>High-Quality Assemblies for Three Invasive Social Wasps from the &lt;i&gt;Vespula&lt;/i&gt; Genus.</title>
        <authorList>
            <person name="Harrop T.W.R."/>
            <person name="Guhlin J."/>
            <person name="McLaughlin G.M."/>
            <person name="Permina E."/>
            <person name="Stockwell P."/>
            <person name="Gilligan J."/>
            <person name="Le Lec M.F."/>
            <person name="Gruber M.A.M."/>
            <person name="Quinn O."/>
            <person name="Lovegrove M."/>
            <person name="Duncan E.J."/>
            <person name="Remnant E.J."/>
            <person name="Van Eeckhoven J."/>
            <person name="Graham B."/>
            <person name="Knapp R.A."/>
            <person name="Langford K.W."/>
            <person name="Kronenberg Z."/>
            <person name="Press M.O."/>
            <person name="Eacker S.M."/>
            <person name="Wilson-Rankin E.E."/>
            <person name="Purcell J."/>
            <person name="Lester P.J."/>
            <person name="Dearden P.K."/>
        </authorList>
    </citation>
    <scope>NUCLEOTIDE SEQUENCE</scope>
    <source>
        <strain evidence="2">Volc-1</strain>
    </source>
</reference>
<dbReference type="EMBL" id="JACSDY010000005">
    <property type="protein sequence ID" value="KAF7427572.1"/>
    <property type="molecule type" value="Genomic_DNA"/>
</dbReference>
<name>A0A834P4J7_VESPE</name>
<keyword evidence="3" id="KW-1185">Reference proteome</keyword>
<gene>
    <name evidence="2" type="ORF">H0235_007266</name>
</gene>
<organism evidence="2 3">
    <name type="scientific">Vespula pensylvanica</name>
    <name type="common">Western yellow jacket</name>
    <name type="synonym">Wasp</name>
    <dbReference type="NCBI Taxonomy" id="30213"/>
    <lineage>
        <taxon>Eukaryota</taxon>
        <taxon>Metazoa</taxon>
        <taxon>Ecdysozoa</taxon>
        <taxon>Arthropoda</taxon>
        <taxon>Hexapoda</taxon>
        <taxon>Insecta</taxon>
        <taxon>Pterygota</taxon>
        <taxon>Neoptera</taxon>
        <taxon>Endopterygota</taxon>
        <taxon>Hymenoptera</taxon>
        <taxon>Apocrita</taxon>
        <taxon>Aculeata</taxon>
        <taxon>Vespoidea</taxon>
        <taxon>Vespidae</taxon>
        <taxon>Vespinae</taxon>
        <taxon>Vespula</taxon>
    </lineage>
</organism>
<dbReference type="AlphaFoldDB" id="A0A834P4J7"/>
<comment type="caution">
    <text evidence="2">The sequence shown here is derived from an EMBL/GenBank/DDBJ whole genome shotgun (WGS) entry which is preliminary data.</text>
</comment>